<evidence type="ECO:0000259" key="18">
    <source>
        <dbReference type="PROSITE" id="PS51292"/>
    </source>
</evidence>
<evidence type="ECO:0000256" key="11">
    <source>
        <dbReference type="ARBA" id="ARBA00022771"/>
    </source>
</evidence>
<evidence type="ECO:0000313" key="19">
    <source>
        <dbReference type="EMBL" id="ORY41069.1"/>
    </source>
</evidence>
<dbReference type="FunFam" id="3.30.40.10:FF:000038">
    <property type="entry name" value="E3 ubiquitin-protein ligase listerin"/>
    <property type="match status" value="1"/>
</dbReference>
<dbReference type="InterPro" id="IPR039804">
    <property type="entry name" value="RING-CH-C4HC3_LTN1"/>
</dbReference>
<dbReference type="Pfam" id="PF22999">
    <property type="entry name" value="LTN1_E3_ligase_6th"/>
    <property type="match status" value="1"/>
</dbReference>
<comment type="function">
    <text evidence="16">E3 ubiquitin-protein ligase. Component of the ribosome quality control complex (RQC), a ribosome-associated complex that mediates ubiquitination and extraction of incompletely synthesized nascent chains for proteasomal degradation.</text>
</comment>
<dbReference type="SUPFAM" id="SSF57850">
    <property type="entry name" value="RING/U-box"/>
    <property type="match status" value="1"/>
</dbReference>
<evidence type="ECO:0000256" key="1">
    <source>
        <dbReference type="ARBA" id="ARBA00000900"/>
    </source>
</evidence>
<name>A0A1Y2C221_9FUNG</name>
<evidence type="ECO:0000256" key="3">
    <source>
        <dbReference type="ARBA" id="ARBA00004906"/>
    </source>
</evidence>
<dbReference type="PANTHER" id="PTHR12389">
    <property type="entry name" value="ZINC FINGER PROTEIN 294"/>
    <property type="match status" value="1"/>
</dbReference>
<dbReference type="Pfam" id="PF22958">
    <property type="entry name" value="Ltn1_1st"/>
    <property type="match status" value="1"/>
</dbReference>
<evidence type="ECO:0000313" key="20">
    <source>
        <dbReference type="Proteomes" id="UP000193642"/>
    </source>
</evidence>
<dbReference type="GO" id="GO:1990116">
    <property type="term" value="P:ribosome-associated ubiquitin-dependent protein catabolic process"/>
    <property type="evidence" value="ECO:0007669"/>
    <property type="project" value="UniProtKB-UniRule"/>
</dbReference>
<evidence type="ECO:0000256" key="16">
    <source>
        <dbReference type="RuleBase" id="RU367090"/>
    </source>
</evidence>
<evidence type="ECO:0000256" key="12">
    <source>
        <dbReference type="ARBA" id="ARBA00022786"/>
    </source>
</evidence>
<evidence type="ECO:0000256" key="5">
    <source>
        <dbReference type="ARBA" id="ARBA00012483"/>
    </source>
</evidence>
<keyword evidence="9 16" id="KW-0479">Metal-binding</keyword>
<keyword evidence="8 16" id="KW-0808">Transferase</keyword>
<dbReference type="STRING" id="329046.A0A1Y2C221"/>
<keyword evidence="13 16" id="KW-0862">Zinc</keyword>
<sequence>MSKGLPKGSKAAGASRIADLGSGTPAFGFGAFGGGAANQTLSAASMSSLLPEDIEHLDSELKVLLKRLAKKDALTKIKATDDLKVYLNQANDADLAKFVFIWPKIFNKTALDVERKIRENMIACHSTLFTRLKKEMAPVLKQVIGTWLCLQFDNSANEVAKIATESFQKAFPNKRADVLSFCQSEIHTFVNDNIVYHTVETMSDARYNTPEEMLSKYIRVVSGSLSIISCLYETITPLDNLNITFEQLLDTPKFWETTKSPHAPIRRAFYTLLKTWALLSTASPLADRQTLLKTTFLNECFADKESSTHDALWDAVLSVTQKYPTLWNAEDIKNKKSAPVRLFKFLEGGCYGSGGSSYPALLALLANLPSNFFSEGVEFCDRFFESFWAGVKSVGVTPVIGGVFVKSLQECCLYLVLKYGDSVFNQANNSKFMDVAPRVLGWLVEALLFPALNADAQFKLGKDDLQVAIAGFIAKMCSTSTIPSAYSESLSASLCDAILSSFVLAQRFDGTDLSVDEFTLFCDGASGLITCFSGMEVKSLLLKQKISELSENLVIKSIERISKRDEHFTAASNMFSKLPPTSSPRVTPVISLLAKTSPPFTPLIHSLLTYISISQEDSESLHTTLSKLLSEFDTLVEGLAEAGTGKEVVVKALTVGAVSDIVVTKIFDSFHSELDAFWTSSVDGKVENQEKALFAISILKTLVSKIAVNVDIVARVLMLGTFQFVAGEVSEGALEVWNFYKETQSGNEEFLDVVMEVWKGCLLDENFPGTATDFVLLFERLHDLYSSDLAMEKLLSKALLDTDSWSSLIVPYKQSNSSLAFIESSYLGSEDGGIPNSAETRIENSVVARVACTLAGILGSVSAITESEALCFNIFQLVTFKTLLADTRATNGVHNIKFEDPSDQIDAIVLDILGKRDRTNTWPTDALSALHSNTPGTYSEFKIALSGDYLEGRVYSKIVSSLFDDMSASSRQSVVDLVQACFDSGYYHLAVPLTYAARKYLDADLSDTFITKLCRACMIPKAELSNSKSIEKTVAGISIITNVLYNCKDISSESFALPLKNLVKQFRVWFTTANEVRVDGVIPTLVSQVALFLQCIIDKRAEFDINVAGFVVELTNIMITDFKSSYKPLLFNSLGLYQCLTSADPETWTSLDKFTDDIQKSCLEHFIRECSAEQLNVSSKPQAELQSRLAYLCSEMDFNILFKRLPLDEFSRILFTKNTDAQITTYRLLSKMTFKLVEAISVRLEMRIRSDDDENGSEKYIGEELAKGLSKDLVLMEPDHLIESKQNLHNAFGVLLSWMALLDHFTGATYDLKRYIINELKELDALPKLLDFVFYALGVGYTTKPFDLAGWEFSAIEIEGLDFESEIGISLLCAHIYYRVLRNTPALARTWWSSCKDRQLTLAVETYTDKWFTPLLVQAEIELVLTTGRSLLEDVDVKASKQSREIKAVYNMDEASADMIVRFPAAFPLKPVEFTSSSGGRTIGVEEGKWRGWMMSANILAQNTAILDSLSLCSKNIKLHFEGKEECSICYSVVGVIDQTIPNKSCRTCKNKFHNACLFKWIRTSGNTQCPMCRSEL</sequence>
<dbReference type="InterPro" id="IPR054477">
    <property type="entry name" value="LTN1_E3_ligase_6th"/>
</dbReference>
<dbReference type="GO" id="GO:0072344">
    <property type="term" value="P:rescue of stalled ribosome"/>
    <property type="evidence" value="ECO:0007669"/>
    <property type="project" value="UniProtKB-UniRule"/>
</dbReference>
<proteinExistence type="inferred from homology"/>
<dbReference type="PROSITE" id="PS51292">
    <property type="entry name" value="ZF_RING_CH"/>
    <property type="match status" value="1"/>
</dbReference>
<accession>A0A1Y2C221</accession>
<dbReference type="Gene3D" id="3.30.40.10">
    <property type="entry name" value="Zinc/RING finger domain, C3HC4 (zinc finger)"/>
    <property type="match status" value="1"/>
</dbReference>
<dbReference type="Pfam" id="PF23009">
    <property type="entry name" value="UBC_like"/>
    <property type="match status" value="1"/>
</dbReference>
<comment type="catalytic activity">
    <reaction evidence="1 16">
        <text>S-ubiquitinyl-[E2 ubiquitin-conjugating enzyme]-L-cysteine + [acceptor protein]-L-lysine = [E2 ubiquitin-conjugating enzyme]-L-cysteine + N(6)-ubiquitinyl-[acceptor protein]-L-lysine.</text>
        <dbReference type="EC" id="2.3.2.27"/>
    </reaction>
</comment>
<keyword evidence="12 16" id="KW-0833">Ubl conjugation pathway</keyword>
<comment type="similarity">
    <text evidence="4 16">Belongs to the LTN1 family.</text>
</comment>
<dbReference type="GO" id="GO:0016567">
    <property type="term" value="P:protein ubiquitination"/>
    <property type="evidence" value="ECO:0007669"/>
    <property type="project" value="UniProtKB-UniPathway"/>
</dbReference>
<dbReference type="Proteomes" id="UP000193642">
    <property type="component" value="Unassembled WGS sequence"/>
</dbReference>
<dbReference type="OrthoDB" id="6108at2759"/>
<dbReference type="SMART" id="SM01197">
    <property type="entry name" value="FANCL_C"/>
    <property type="match status" value="1"/>
</dbReference>
<dbReference type="InterPro" id="IPR001841">
    <property type="entry name" value="Znf_RING"/>
</dbReference>
<comment type="caution">
    <text evidence="19">The sequence shown here is derived from an EMBL/GenBank/DDBJ whole genome shotgun (WGS) entry which is preliminary data.</text>
</comment>
<feature type="domain" description="RING-CH-type" evidence="18">
    <location>
        <begin position="1519"/>
        <end position="1577"/>
    </location>
</feature>
<keyword evidence="7" id="KW-0963">Cytoplasm</keyword>
<dbReference type="SMART" id="SM00744">
    <property type="entry name" value="RINGv"/>
    <property type="match status" value="1"/>
</dbReference>
<dbReference type="GO" id="GO:0061630">
    <property type="term" value="F:ubiquitin protein ligase activity"/>
    <property type="evidence" value="ECO:0007669"/>
    <property type="project" value="UniProtKB-UniRule"/>
</dbReference>
<dbReference type="PROSITE" id="PS50089">
    <property type="entry name" value="ZF_RING_2"/>
    <property type="match status" value="1"/>
</dbReference>
<evidence type="ECO:0000256" key="4">
    <source>
        <dbReference type="ARBA" id="ARBA00007997"/>
    </source>
</evidence>
<dbReference type="PANTHER" id="PTHR12389:SF0">
    <property type="entry name" value="E3 UBIQUITIN-PROTEIN LIGASE LISTERIN"/>
    <property type="match status" value="1"/>
</dbReference>
<comment type="pathway">
    <text evidence="3 16">Protein modification; protein ubiquitination.</text>
</comment>
<evidence type="ECO:0000256" key="8">
    <source>
        <dbReference type="ARBA" id="ARBA00022679"/>
    </source>
</evidence>
<dbReference type="InterPro" id="IPR054476">
    <property type="entry name" value="Ltn1_N"/>
</dbReference>
<dbReference type="InterPro" id="IPR054478">
    <property type="entry name" value="LTN1_UBC"/>
</dbReference>
<evidence type="ECO:0000256" key="14">
    <source>
        <dbReference type="ARBA" id="ARBA00055150"/>
    </source>
</evidence>
<keyword evidence="20" id="KW-1185">Reference proteome</keyword>
<feature type="domain" description="RING-type" evidence="17">
    <location>
        <begin position="1527"/>
        <end position="1574"/>
    </location>
</feature>
<dbReference type="InterPro" id="IPR011016">
    <property type="entry name" value="Znf_RING-CH"/>
</dbReference>
<comment type="subcellular location">
    <subcellularLocation>
        <location evidence="2">Cytoplasm</location>
        <location evidence="2">Cytosol</location>
    </subcellularLocation>
</comment>
<dbReference type="CDD" id="cd16491">
    <property type="entry name" value="RING-CH-C4HC3_LTN1"/>
    <property type="match status" value="1"/>
</dbReference>
<dbReference type="GO" id="GO:0005829">
    <property type="term" value="C:cytosol"/>
    <property type="evidence" value="ECO:0007669"/>
    <property type="project" value="UniProtKB-SubCell"/>
</dbReference>
<dbReference type="GO" id="GO:0008270">
    <property type="term" value="F:zinc ion binding"/>
    <property type="evidence" value="ECO:0007669"/>
    <property type="project" value="UniProtKB-KW"/>
</dbReference>
<evidence type="ECO:0000256" key="10">
    <source>
        <dbReference type="ARBA" id="ARBA00022737"/>
    </source>
</evidence>
<protein>
    <recommendedName>
        <fullName evidence="6 16">E3 ubiquitin-protein ligase listerin</fullName>
        <ecNumber evidence="5 16">2.3.2.27</ecNumber>
    </recommendedName>
    <alternativeName>
        <fullName evidence="16">RING-type E3 ubiquitin transferase listerin</fullName>
    </alternativeName>
</protein>
<evidence type="ECO:0000256" key="15">
    <source>
        <dbReference type="PROSITE-ProRule" id="PRU00175"/>
    </source>
</evidence>
<dbReference type="EMBL" id="MCGO01000033">
    <property type="protein sequence ID" value="ORY41069.1"/>
    <property type="molecule type" value="Genomic_DNA"/>
</dbReference>
<dbReference type="InterPro" id="IPR013083">
    <property type="entry name" value="Znf_RING/FYVE/PHD"/>
</dbReference>
<keyword evidence="11 15" id="KW-0863">Zinc-finger</keyword>
<gene>
    <name evidence="19" type="ORF">BCR33DRAFT_719156</name>
</gene>
<keyword evidence="10" id="KW-0677">Repeat</keyword>
<comment type="subunit">
    <text evidence="16">Component of the ribosome quality control complex (RQC).</text>
</comment>
<evidence type="ECO:0000256" key="13">
    <source>
        <dbReference type="ARBA" id="ARBA00022833"/>
    </source>
</evidence>
<evidence type="ECO:0000256" key="2">
    <source>
        <dbReference type="ARBA" id="ARBA00004514"/>
    </source>
</evidence>
<dbReference type="UniPathway" id="UPA00143"/>
<dbReference type="EC" id="2.3.2.27" evidence="5 16"/>
<dbReference type="GO" id="GO:1990112">
    <property type="term" value="C:RQC complex"/>
    <property type="evidence" value="ECO:0007669"/>
    <property type="project" value="UniProtKB-UniRule"/>
</dbReference>
<evidence type="ECO:0000259" key="17">
    <source>
        <dbReference type="PROSITE" id="PS50089"/>
    </source>
</evidence>
<comment type="function">
    <text evidence="14">E3 ubiquitin-protein ligase component of the ribosome quality control complex (RQC), a ribosome-associated complex that mediates ubiquitination and extraction of incompletely synthesized nascent chains for proteasomal degradation. Mediates ubiquitination of proteins derived from mRNAs lacking stop codons (non-stop proteins) and other translation arrest products induced by poly-lysine sequences and tandem rare codons. Ubiquitination leads to CDC48 recruitment for extraction and degradation of the incomplete translation product. May indirectly play a role in chromatin function and transcription.</text>
</comment>
<evidence type="ECO:0000256" key="7">
    <source>
        <dbReference type="ARBA" id="ARBA00022490"/>
    </source>
</evidence>
<evidence type="ECO:0000256" key="9">
    <source>
        <dbReference type="ARBA" id="ARBA00022723"/>
    </source>
</evidence>
<dbReference type="GO" id="GO:0043023">
    <property type="term" value="F:ribosomal large subunit binding"/>
    <property type="evidence" value="ECO:0007669"/>
    <property type="project" value="TreeGrafter"/>
</dbReference>
<evidence type="ECO:0000256" key="6">
    <source>
        <dbReference type="ARBA" id="ARBA00017157"/>
    </source>
</evidence>
<organism evidence="19 20">
    <name type="scientific">Rhizoclosmatium globosum</name>
    <dbReference type="NCBI Taxonomy" id="329046"/>
    <lineage>
        <taxon>Eukaryota</taxon>
        <taxon>Fungi</taxon>
        <taxon>Fungi incertae sedis</taxon>
        <taxon>Chytridiomycota</taxon>
        <taxon>Chytridiomycota incertae sedis</taxon>
        <taxon>Chytridiomycetes</taxon>
        <taxon>Chytridiales</taxon>
        <taxon>Chytriomycetaceae</taxon>
        <taxon>Rhizoclosmatium</taxon>
    </lineage>
</organism>
<dbReference type="InterPro" id="IPR039795">
    <property type="entry name" value="LTN1/Rkr1"/>
</dbReference>
<reference evidence="19 20" key="1">
    <citation type="submission" date="2016-07" db="EMBL/GenBank/DDBJ databases">
        <title>Pervasive Adenine N6-methylation of Active Genes in Fungi.</title>
        <authorList>
            <consortium name="DOE Joint Genome Institute"/>
            <person name="Mondo S.J."/>
            <person name="Dannebaum R.O."/>
            <person name="Kuo R.C."/>
            <person name="Labutti K."/>
            <person name="Haridas S."/>
            <person name="Kuo A."/>
            <person name="Salamov A."/>
            <person name="Ahrendt S.R."/>
            <person name="Lipzen A."/>
            <person name="Sullivan W."/>
            <person name="Andreopoulos W.B."/>
            <person name="Clum A."/>
            <person name="Lindquist E."/>
            <person name="Daum C."/>
            <person name="Ramamoorthy G.K."/>
            <person name="Gryganskyi A."/>
            <person name="Culley D."/>
            <person name="Magnuson J.K."/>
            <person name="James T.Y."/>
            <person name="O'Malley M.A."/>
            <person name="Stajich J.E."/>
            <person name="Spatafora J.W."/>
            <person name="Visel A."/>
            <person name="Grigoriev I.V."/>
        </authorList>
    </citation>
    <scope>NUCLEOTIDE SEQUENCE [LARGE SCALE GENOMIC DNA]</scope>
    <source>
        <strain evidence="19 20">JEL800</strain>
    </source>
</reference>